<name>A0A8S5RLE4_9VIRU</name>
<evidence type="ECO:0000313" key="1">
    <source>
        <dbReference type="EMBL" id="DAE31995.1"/>
    </source>
</evidence>
<proteinExistence type="predicted"/>
<dbReference type="EMBL" id="BK059114">
    <property type="protein sequence ID" value="DAE31995.1"/>
    <property type="molecule type" value="Genomic_DNA"/>
</dbReference>
<organism evidence="1">
    <name type="scientific">virus sp. ctReX5</name>
    <dbReference type="NCBI Taxonomy" id="2825818"/>
    <lineage>
        <taxon>Viruses</taxon>
    </lineage>
</organism>
<accession>A0A8S5RLE4</accession>
<sequence>MDIRVNDILWHIQFKKPTSSELRRSNGTISLGVTDDTTKTVTIADNVSDYMADKILCHELVHVYSFSYGCDIDMETEEIIADFMSLYGRNIVYTADKIFNLLEQKYG</sequence>
<reference evidence="1" key="1">
    <citation type="journal article" date="2021" name="Proc. Natl. Acad. Sci. U.S.A.">
        <title>A Catalog of Tens of Thousands of Viruses from Human Metagenomes Reveals Hidden Associations with Chronic Diseases.</title>
        <authorList>
            <person name="Tisza M.J."/>
            <person name="Buck C.B."/>
        </authorList>
    </citation>
    <scope>NUCLEOTIDE SEQUENCE</scope>
    <source>
        <strain evidence="1">CtReX5</strain>
    </source>
</reference>
<protein>
    <submittedName>
        <fullName evidence="1">DA1-like protein</fullName>
    </submittedName>
</protein>